<name>A0ABW1KIG7_9ACTN</name>
<evidence type="ECO:0000256" key="6">
    <source>
        <dbReference type="ARBA" id="ARBA00023136"/>
    </source>
</evidence>
<evidence type="ECO:0000313" key="10">
    <source>
        <dbReference type="EMBL" id="MFC6020877.1"/>
    </source>
</evidence>
<accession>A0ABW1KIG7</accession>
<dbReference type="InterPro" id="IPR051393">
    <property type="entry name" value="ABC_transporter_permease"/>
</dbReference>
<feature type="transmembrane region" description="Helical" evidence="7">
    <location>
        <begin position="294"/>
        <end position="314"/>
    </location>
</feature>
<feature type="domain" description="ABC transmembrane type-1" evidence="9">
    <location>
        <begin position="94"/>
        <end position="315"/>
    </location>
</feature>
<evidence type="ECO:0000256" key="2">
    <source>
        <dbReference type="ARBA" id="ARBA00022448"/>
    </source>
</evidence>
<comment type="similarity">
    <text evidence="7">Belongs to the binding-protein-dependent transport system permease family.</text>
</comment>
<evidence type="ECO:0000256" key="7">
    <source>
        <dbReference type="RuleBase" id="RU363032"/>
    </source>
</evidence>
<dbReference type="PANTHER" id="PTHR30193">
    <property type="entry name" value="ABC TRANSPORTER PERMEASE PROTEIN"/>
    <property type="match status" value="1"/>
</dbReference>
<feature type="transmembrane region" description="Helical" evidence="7">
    <location>
        <begin position="32"/>
        <end position="54"/>
    </location>
</feature>
<feature type="region of interest" description="Disordered" evidence="8">
    <location>
        <begin position="1"/>
        <end position="23"/>
    </location>
</feature>
<dbReference type="Pfam" id="PF00528">
    <property type="entry name" value="BPD_transp_1"/>
    <property type="match status" value="1"/>
</dbReference>
<evidence type="ECO:0000259" key="9">
    <source>
        <dbReference type="PROSITE" id="PS50928"/>
    </source>
</evidence>
<keyword evidence="5 7" id="KW-1133">Transmembrane helix</keyword>
<dbReference type="SUPFAM" id="SSF161098">
    <property type="entry name" value="MetI-like"/>
    <property type="match status" value="1"/>
</dbReference>
<reference evidence="11" key="1">
    <citation type="journal article" date="2019" name="Int. J. Syst. Evol. Microbiol.">
        <title>The Global Catalogue of Microorganisms (GCM) 10K type strain sequencing project: providing services to taxonomists for standard genome sequencing and annotation.</title>
        <authorList>
            <consortium name="The Broad Institute Genomics Platform"/>
            <consortium name="The Broad Institute Genome Sequencing Center for Infectious Disease"/>
            <person name="Wu L."/>
            <person name="Ma J."/>
        </authorList>
    </citation>
    <scope>NUCLEOTIDE SEQUENCE [LARGE SCALE GENOMIC DNA]</scope>
    <source>
        <strain evidence="11">ZS-35-S2</strain>
    </source>
</reference>
<organism evidence="10 11">
    <name type="scientific">Plantactinospora solaniradicis</name>
    <dbReference type="NCBI Taxonomy" id="1723736"/>
    <lineage>
        <taxon>Bacteria</taxon>
        <taxon>Bacillati</taxon>
        <taxon>Actinomycetota</taxon>
        <taxon>Actinomycetes</taxon>
        <taxon>Micromonosporales</taxon>
        <taxon>Micromonosporaceae</taxon>
        <taxon>Plantactinospora</taxon>
    </lineage>
</organism>
<protein>
    <submittedName>
        <fullName evidence="10">Carbohydrate ABC transporter permease</fullName>
    </submittedName>
</protein>
<dbReference type="CDD" id="cd06261">
    <property type="entry name" value="TM_PBP2"/>
    <property type="match status" value="1"/>
</dbReference>
<proteinExistence type="inferred from homology"/>
<dbReference type="PANTHER" id="PTHR30193:SF41">
    <property type="entry name" value="DIACETYLCHITOBIOSE UPTAKE SYSTEM PERMEASE PROTEIN NGCF"/>
    <property type="match status" value="1"/>
</dbReference>
<evidence type="ECO:0000256" key="4">
    <source>
        <dbReference type="ARBA" id="ARBA00022692"/>
    </source>
</evidence>
<evidence type="ECO:0000256" key="3">
    <source>
        <dbReference type="ARBA" id="ARBA00022475"/>
    </source>
</evidence>
<comment type="caution">
    <text evidence="10">The sequence shown here is derived from an EMBL/GenBank/DDBJ whole genome shotgun (WGS) entry which is preliminary data.</text>
</comment>
<keyword evidence="2 7" id="KW-0813">Transport</keyword>
<keyword evidence="4 7" id="KW-0812">Transmembrane</keyword>
<dbReference type="InterPro" id="IPR035906">
    <property type="entry name" value="MetI-like_sf"/>
</dbReference>
<evidence type="ECO:0000256" key="5">
    <source>
        <dbReference type="ARBA" id="ARBA00022989"/>
    </source>
</evidence>
<keyword evidence="11" id="KW-1185">Reference proteome</keyword>
<dbReference type="Proteomes" id="UP001596203">
    <property type="component" value="Unassembled WGS sequence"/>
</dbReference>
<evidence type="ECO:0000256" key="1">
    <source>
        <dbReference type="ARBA" id="ARBA00004651"/>
    </source>
</evidence>
<dbReference type="PROSITE" id="PS50928">
    <property type="entry name" value="ABC_TM1"/>
    <property type="match status" value="1"/>
</dbReference>
<keyword evidence="3" id="KW-1003">Cell membrane</keyword>
<dbReference type="RefSeq" id="WP_377428533.1">
    <property type="nucleotide sequence ID" value="NZ_JBHSPR010000037.1"/>
</dbReference>
<dbReference type="InterPro" id="IPR000515">
    <property type="entry name" value="MetI-like"/>
</dbReference>
<gene>
    <name evidence="10" type="ORF">ACFP2T_32490</name>
</gene>
<dbReference type="Gene3D" id="1.10.3720.10">
    <property type="entry name" value="MetI-like"/>
    <property type="match status" value="1"/>
</dbReference>
<feature type="transmembrane region" description="Helical" evidence="7">
    <location>
        <begin position="238"/>
        <end position="258"/>
    </location>
</feature>
<feature type="transmembrane region" description="Helical" evidence="7">
    <location>
        <begin position="127"/>
        <end position="148"/>
    </location>
</feature>
<comment type="subcellular location">
    <subcellularLocation>
        <location evidence="1 7">Cell membrane</location>
        <topology evidence="1 7">Multi-pass membrane protein</topology>
    </subcellularLocation>
</comment>
<dbReference type="EMBL" id="JBHSPR010000037">
    <property type="protein sequence ID" value="MFC6020877.1"/>
    <property type="molecule type" value="Genomic_DNA"/>
</dbReference>
<evidence type="ECO:0000313" key="11">
    <source>
        <dbReference type="Proteomes" id="UP001596203"/>
    </source>
</evidence>
<evidence type="ECO:0000256" key="8">
    <source>
        <dbReference type="SAM" id="MobiDB-lite"/>
    </source>
</evidence>
<feature type="transmembrane region" description="Helical" evidence="7">
    <location>
        <begin position="94"/>
        <end position="120"/>
    </location>
</feature>
<feature type="transmembrane region" description="Helical" evidence="7">
    <location>
        <begin position="183"/>
        <end position="206"/>
    </location>
</feature>
<keyword evidence="6 7" id="KW-0472">Membrane</keyword>
<sequence length="327" mass="35482">MSLRTGRPGTGAGPVTPPTAAPPRRRRVDWSAWRAFVLLTAPLVIGLVVFKYVAMGWGVLLSFSNARGTIALGDWAGLANYRTLLGDPRFRTSLSMIVVFTLVIVPLTFAIALGLAVLVNRLRRGRALFRTTFFLPAAVSYVVASLIWKMSLFSGVPSSAANSLAALFGQEPTAWIATVDPPLYWVVLITVRLWLQIGLYMILFLAGMQEIPGELYEAARVDGASGEWRLFRHITFPLLRNTSVAVTLLLVIAAFQAFDEFYNLLSTGLAGAPGPDGRPPLVYLYDVSLVQQDYGLGSAGAFVVTLLIVVVTLVQGRLVGLGRREGE</sequence>